<evidence type="ECO:0000256" key="1">
    <source>
        <dbReference type="ARBA" id="ARBA00000085"/>
    </source>
</evidence>
<evidence type="ECO:0000256" key="6">
    <source>
        <dbReference type="ARBA" id="ARBA00023012"/>
    </source>
</evidence>
<dbReference type="SMART" id="SM00387">
    <property type="entry name" value="HATPase_c"/>
    <property type="match status" value="1"/>
</dbReference>
<sequence length="619" mass="71017">MCICLFFWPSISYSQDTKISLLYDRIKSLEEDTVKLRLLTEFAWYIHHSDSSQKFYLEAINLSRKLNDHKYLPQNLNRYGVTFRNLDLQENALELYEEALNISIATGNKIEEGYAYNNLAQIINYQGLQEEALSYYTKAEAIFTHINYPVGLGYTYNGFSTVFREMGQYDKAIDAINKSMAVSNGNKDTREYLTAILKRGDLYGELKMYEEALADYQLYLTKVKDLYPRGELNIYGRMALLYYNEGEVDKALQYADKALALHEKHPSLEVILPIYQGLSKYYASIGNYKSAYQYNLEYSQSKELLFEERINQYLTNHKIRSQDAEIKALELDRQLQADKNILKKYVNSGLILLLILATTLTMTYYRSYKNEKNNLALLDAQKKEIQKQAEELDKLNSVKDKLFSILAHDLRGPLNALRGMIELLEEDTLSPEEFRDVIPLVSQNVGNNSILLENLLIWSRSQMQGMQTLPEIVKIKQVLSDNFEFIDPLSRKKDIIIDNHIREDVLVKADKGMVDIVMRNLLTNSIKFTPAGGNIIVDAEDEGDSWKIIISDSGVGIAAENLSKIFSNKFFTTTGTHKEKGSGLGLILSKELIEKNNGKIWLHSIEGEGTTFYFTFPKA</sequence>
<comment type="catalytic activity">
    <reaction evidence="1">
        <text>ATP + protein L-histidine = ADP + protein N-phospho-L-histidine.</text>
        <dbReference type="EC" id="2.7.13.3"/>
    </reaction>
</comment>
<dbReference type="Pfam" id="PF13181">
    <property type="entry name" value="TPR_8"/>
    <property type="match status" value="1"/>
</dbReference>
<dbReference type="InterPro" id="IPR011990">
    <property type="entry name" value="TPR-like_helical_dom_sf"/>
</dbReference>
<dbReference type="FunFam" id="3.30.565.10:FF:000006">
    <property type="entry name" value="Sensor histidine kinase WalK"/>
    <property type="match status" value="1"/>
</dbReference>
<dbReference type="InterPro" id="IPR003661">
    <property type="entry name" value="HisK_dim/P_dom"/>
</dbReference>
<dbReference type="InterPro" id="IPR036097">
    <property type="entry name" value="HisK_dim/P_sf"/>
</dbReference>
<dbReference type="SUPFAM" id="SSF48452">
    <property type="entry name" value="TPR-like"/>
    <property type="match status" value="2"/>
</dbReference>
<feature type="domain" description="Histidine kinase" evidence="9">
    <location>
        <begin position="405"/>
        <end position="619"/>
    </location>
</feature>
<feature type="repeat" description="TPR" evidence="7">
    <location>
        <begin position="232"/>
        <end position="265"/>
    </location>
</feature>
<accession>A0A074L3U5</accession>
<keyword evidence="6" id="KW-0902">Two-component regulatory system</keyword>
<dbReference type="Gene3D" id="1.10.287.130">
    <property type="match status" value="1"/>
</dbReference>
<dbReference type="Proteomes" id="UP000027821">
    <property type="component" value="Unassembled WGS sequence"/>
</dbReference>
<evidence type="ECO:0000256" key="5">
    <source>
        <dbReference type="ARBA" id="ARBA00022777"/>
    </source>
</evidence>
<dbReference type="CDD" id="cd00082">
    <property type="entry name" value="HisKA"/>
    <property type="match status" value="1"/>
</dbReference>
<dbReference type="EC" id="2.7.13.3" evidence="2"/>
<dbReference type="InterPro" id="IPR004358">
    <property type="entry name" value="Sig_transdc_His_kin-like_C"/>
</dbReference>
<name>A0A074L3U5_9BACT</name>
<evidence type="ECO:0000256" key="7">
    <source>
        <dbReference type="PROSITE-ProRule" id="PRU00339"/>
    </source>
</evidence>
<keyword evidence="8" id="KW-0175">Coiled coil</keyword>
<dbReference type="PROSITE" id="PS50109">
    <property type="entry name" value="HIS_KIN"/>
    <property type="match status" value="1"/>
</dbReference>
<keyword evidence="4" id="KW-0808">Transferase</keyword>
<dbReference type="PROSITE" id="PS50005">
    <property type="entry name" value="TPR"/>
    <property type="match status" value="1"/>
</dbReference>
<dbReference type="GO" id="GO:0000155">
    <property type="term" value="F:phosphorelay sensor kinase activity"/>
    <property type="evidence" value="ECO:0007669"/>
    <property type="project" value="InterPro"/>
</dbReference>
<reference evidence="10 11" key="1">
    <citation type="submission" date="2014-04" db="EMBL/GenBank/DDBJ databases">
        <title>Characterization and application of a salt tolerant electro-active bacterium.</title>
        <authorList>
            <person name="Yang L."/>
            <person name="Wei S."/>
            <person name="Tay Q.X.M."/>
        </authorList>
    </citation>
    <scope>NUCLEOTIDE SEQUENCE [LARGE SCALE GENOMIC DNA]</scope>
    <source>
        <strain evidence="10 11">LY1</strain>
    </source>
</reference>
<dbReference type="eggNOG" id="COG0457">
    <property type="taxonomic scope" value="Bacteria"/>
</dbReference>
<dbReference type="Pfam" id="PF00512">
    <property type="entry name" value="HisKA"/>
    <property type="match status" value="1"/>
</dbReference>
<evidence type="ECO:0000259" key="9">
    <source>
        <dbReference type="PROSITE" id="PS50109"/>
    </source>
</evidence>
<dbReference type="eggNOG" id="COG4251">
    <property type="taxonomic scope" value="Bacteria"/>
</dbReference>
<dbReference type="Pfam" id="PF13424">
    <property type="entry name" value="TPR_12"/>
    <property type="match status" value="1"/>
</dbReference>
<dbReference type="InterPro" id="IPR003594">
    <property type="entry name" value="HATPase_dom"/>
</dbReference>
<dbReference type="PANTHER" id="PTHR43711">
    <property type="entry name" value="TWO-COMPONENT HISTIDINE KINASE"/>
    <property type="match status" value="1"/>
</dbReference>
<evidence type="ECO:0000256" key="8">
    <source>
        <dbReference type="SAM" id="Coils"/>
    </source>
</evidence>
<keyword evidence="11" id="KW-1185">Reference proteome</keyword>
<dbReference type="Gene3D" id="1.25.40.10">
    <property type="entry name" value="Tetratricopeptide repeat domain"/>
    <property type="match status" value="2"/>
</dbReference>
<dbReference type="PANTHER" id="PTHR43711:SF31">
    <property type="entry name" value="HISTIDINE KINASE"/>
    <property type="match status" value="1"/>
</dbReference>
<keyword evidence="5" id="KW-0418">Kinase</keyword>
<gene>
    <name evidence="10" type="ORF">EL17_22920</name>
</gene>
<dbReference type="AlphaFoldDB" id="A0A074L3U5"/>
<keyword evidence="3" id="KW-0597">Phosphoprotein</keyword>
<dbReference type="SMART" id="SM00388">
    <property type="entry name" value="HisKA"/>
    <property type="match status" value="1"/>
</dbReference>
<dbReference type="InterPro" id="IPR019734">
    <property type="entry name" value="TPR_rpt"/>
</dbReference>
<dbReference type="SUPFAM" id="SSF55874">
    <property type="entry name" value="ATPase domain of HSP90 chaperone/DNA topoisomerase II/histidine kinase"/>
    <property type="match status" value="1"/>
</dbReference>
<keyword evidence="7" id="KW-0802">TPR repeat</keyword>
<comment type="caution">
    <text evidence="10">The sequence shown here is derived from an EMBL/GenBank/DDBJ whole genome shotgun (WGS) entry which is preliminary data.</text>
</comment>
<dbReference type="InterPro" id="IPR005467">
    <property type="entry name" value="His_kinase_dom"/>
</dbReference>
<dbReference type="STRING" id="1048983.EL17_22920"/>
<dbReference type="Gene3D" id="3.30.565.10">
    <property type="entry name" value="Histidine kinase-like ATPase, C-terminal domain"/>
    <property type="match status" value="1"/>
</dbReference>
<organism evidence="10 11">
    <name type="scientific">Anditalea andensis</name>
    <dbReference type="NCBI Taxonomy" id="1048983"/>
    <lineage>
        <taxon>Bacteria</taxon>
        <taxon>Pseudomonadati</taxon>
        <taxon>Bacteroidota</taxon>
        <taxon>Cytophagia</taxon>
        <taxon>Cytophagales</taxon>
        <taxon>Cytophagaceae</taxon>
        <taxon>Anditalea</taxon>
    </lineage>
</organism>
<feature type="coiled-coil region" evidence="8">
    <location>
        <begin position="368"/>
        <end position="398"/>
    </location>
</feature>
<proteinExistence type="predicted"/>
<dbReference type="EMBL" id="JMIH01000004">
    <property type="protein sequence ID" value="KEO75874.1"/>
    <property type="molecule type" value="Genomic_DNA"/>
</dbReference>
<dbReference type="InterPro" id="IPR036890">
    <property type="entry name" value="HATPase_C_sf"/>
</dbReference>
<dbReference type="Pfam" id="PF02518">
    <property type="entry name" value="HATPase_c"/>
    <property type="match status" value="1"/>
</dbReference>
<evidence type="ECO:0000313" key="11">
    <source>
        <dbReference type="Proteomes" id="UP000027821"/>
    </source>
</evidence>
<dbReference type="InterPro" id="IPR050736">
    <property type="entry name" value="Sensor_HK_Regulatory"/>
</dbReference>
<evidence type="ECO:0000313" key="10">
    <source>
        <dbReference type="EMBL" id="KEO75874.1"/>
    </source>
</evidence>
<evidence type="ECO:0000256" key="3">
    <source>
        <dbReference type="ARBA" id="ARBA00022553"/>
    </source>
</evidence>
<evidence type="ECO:0000256" key="2">
    <source>
        <dbReference type="ARBA" id="ARBA00012438"/>
    </source>
</evidence>
<dbReference type="PRINTS" id="PR00344">
    <property type="entry name" value="BCTRLSENSOR"/>
</dbReference>
<evidence type="ECO:0000256" key="4">
    <source>
        <dbReference type="ARBA" id="ARBA00022679"/>
    </source>
</evidence>
<protein>
    <recommendedName>
        <fullName evidence="2">histidine kinase</fullName>
        <ecNumber evidence="2">2.7.13.3</ecNumber>
    </recommendedName>
</protein>
<dbReference type="SMART" id="SM00028">
    <property type="entry name" value="TPR"/>
    <property type="match status" value="4"/>
</dbReference>
<dbReference type="SUPFAM" id="SSF47384">
    <property type="entry name" value="Homodimeric domain of signal transducing histidine kinase"/>
    <property type="match status" value="1"/>
</dbReference>